<dbReference type="AlphaFoldDB" id="A0A6A4H7H2"/>
<evidence type="ECO:0008006" key="4">
    <source>
        <dbReference type="Google" id="ProtNLM"/>
    </source>
</evidence>
<proteinExistence type="predicted"/>
<gene>
    <name evidence="2" type="ORF">BT96DRAFT_999186</name>
</gene>
<protein>
    <recommendedName>
        <fullName evidence="4">BTB domain-containing protein</fullName>
    </recommendedName>
</protein>
<feature type="region of interest" description="Disordered" evidence="1">
    <location>
        <begin position="446"/>
        <end position="522"/>
    </location>
</feature>
<evidence type="ECO:0000256" key="1">
    <source>
        <dbReference type="SAM" id="MobiDB-lite"/>
    </source>
</evidence>
<dbReference type="Proteomes" id="UP000799118">
    <property type="component" value="Unassembled WGS sequence"/>
</dbReference>
<dbReference type="EMBL" id="ML769565">
    <property type="protein sequence ID" value="KAE9393746.1"/>
    <property type="molecule type" value="Genomic_DNA"/>
</dbReference>
<feature type="compositionally biased region" description="Pro residues" evidence="1">
    <location>
        <begin position="451"/>
        <end position="463"/>
    </location>
</feature>
<accession>A0A6A4H7H2</accession>
<evidence type="ECO:0000313" key="2">
    <source>
        <dbReference type="EMBL" id="KAE9393746.1"/>
    </source>
</evidence>
<evidence type="ECO:0000313" key="3">
    <source>
        <dbReference type="Proteomes" id="UP000799118"/>
    </source>
</evidence>
<name>A0A6A4H7H2_9AGAR</name>
<sequence>MSNVLLSPSESILDCKGDACSALPAPKIISISPESANKTVNPIRNITFSNSHPLAVLILMHYLYTDQLICIGDRRVSTGAASQTSSSSSSVTVMPALGAQIKSELQILAKTLVLPEVFKAMESVTKRPVKETLCKDLTAVWNSNNLASTHSSFTPDVALQLAEGRKVRAYSTILRAWSVYFDDFLSEEEWTKLRRGHEKVLKVNLQHMRFGVMEDPSNYLLLSEASHYHAYELVSSVEAYISENLETFLESHMLEDLSPSLVKHFSAFIRTRQEDKAMVIQSNMLHEKATRKEIIAGFQIFIVSSIALTALEHFVWPSKRARKECTRSPIIGPRFSTSPGLKPQAPIPESEDIFDMDEMDIGPPSIDPAEPCLSSGGSSGPSPAWKASFIPRVDMRSVMAEAAIASEKSTQIYTTPQARGSPSDGMLFSSVRLRRAGSSQTQLSLAFDLPSTPPSPSPVPRPSGSPWKTSSAAATATSAFPVLGSSPAPASKPRESPASSNARPQLQASNSSLATVPTLGPTNVPRRVELELKQTRLLHKLWQTAQRTFSQSGLEETRGVEVFLGSVVRRDFRIGEGRLQGEWVRMCQGVVVYPSRKELLRQLEYGGGGEGVGDETSPGWSTFDMQMWVIVARRWVEEGVAGDSLVTFLKFLFPERLMTDEEIEHWGMLFRVALATARVHHGANEAAMGLWQALVADGAELLLFVFHLLSLHSLS</sequence>
<dbReference type="OrthoDB" id="1893551at2759"/>
<feature type="compositionally biased region" description="Polar residues" evidence="1">
    <location>
        <begin position="497"/>
        <end position="515"/>
    </location>
</feature>
<organism evidence="2 3">
    <name type="scientific">Gymnopus androsaceus JB14</name>
    <dbReference type="NCBI Taxonomy" id="1447944"/>
    <lineage>
        <taxon>Eukaryota</taxon>
        <taxon>Fungi</taxon>
        <taxon>Dikarya</taxon>
        <taxon>Basidiomycota</taxon>
        <taxon>Agaricomycotina</taxon>
        <taxon>Agaricomycetes</taxon>
        <taxon>Agaricomycetidae</taxon>
        <taxon>Agaricales</taxon>
        <taxon>Marasmiineae</taxon>
        <taxon>Omphalotaceae</taxon>
        <taxon>Gymnopus</taxon>
    </lineage>
</organism>
<reference evidence="2" key="1">
    <citation type="journal article" date="2019" name="Environ. Microbiol.">
        <title>Fungal ecological strategies reflected in gene transcription - a case study of two litter decomposers.</title>
        <authorList>
            <person name="Barbi F."/>
            <person name="Kohler A."/>
            <person name="Barry K."/>
            <person name="Baskaran P."/>
            <person name="Daum C."/>
            <person name="Fauchery L."/>
            <person name="Ihrmark K."/>
            <person name="Kuo A."/>
            <person name="LaButti K."/>
            <person name="Lipzen A."/>
            <person name="Morin E."/>
            <person name="Grigoriev I.V."/>
            <person name="Henrissat B."/>
            <person name="Lindahl B."/>
            <person name="Martin F."/>
        </authorList>
    </citation>
    <scope>NUCLEOTIDE SEQUENCE</scope>
    <source>
        <strain evidence="2">JB14</strain>
    </source>
</reference>
<keyword evidence="3" id="KW-1185">Reference proteome</keyword>
<dbReference type="Gene3D" id="3.30.710.10">
    <property type="entry name" value="Potassium Channel Kv1.1, Chain A"/>
    <property type="match status" value="1"/>
</dbReference>
<feature type="compositionally biased region" description="Low complexity" evidence="1">
    <location>
        <begin position="464"/>
        <end position="479"/>
    </location>
</feature>
<dbReference type="InterPro" id="IPR011333">
    <property type="entry name" value="SKP1/BTB/POZ_sf"/>
</dbReference>